<dbReference type="SUPFAM" id="SSF57829">
    <property type="entry name" value="Zn-binding ribosomal proteins"/>
    <property type="match status" value="1"/>
</dbReference>
<dbReference type="HAMAP" id="MF_00340">
    <property type="entry name" value="Ribosomal_bL32"/>
    <property type="match status" value="1"/>
</dbReference>
<dbReference type="KEGG" id="ibu:IB211_01570"/>
<evidence type="ECO:0000256" key="5">
    <source>
        <dbReference type="HAMAP-Rule" id="MF_00340"/>
    </source>
</evidence>
<evidence type="ECO:0000256" key="2">
    <source>
        <dbReference type="ARBA" id="ARBA00022980"/>
    </source>
</evidence>
<dbReference type="GO" id="GO:0003735">
    <property type="term" value="F:structural constituent of ribosome"/>
    <property type="evidence" value="ECO:0007669"/>
    <property type="project" value="InterPro"/>
</dbReference>
<name>A0A0S2W3Q1_9FIRM</name>
<dbReference type="RefSeq" id="WP_033117234.1">
    <property type="nucleotide sequence ID" value="NZ_CALICV010000046.1"/>
</dbReference>
<evidence type="ECO:0000256" key="6">
    <source>
        <dbReference type="SAM" id="MobiDB-lite"/>
    </source>
</evidence>
<accession>A0A0S2W3Q1</accession>
<dbReference type="Proteomes" id="UP000064844">
    <property type="component" value="Chromosome"/>
</dbReference>
<dbReference type="PANTHER" id="PTHR35534">
    <property type="entry name" value="50S RIBOSOMAL PROTEIN L32"/>
    <property type="match status" value="1"/>
</dbReference>
<protein>
    <recommendedName>
        <fullName evidence="4 5">Large ribosomal subunit protein bL32</fullName>
    </recommendedName>
</protein>
<sequence length="66" mass="7559">MAVPKSKVSKQRRNKRRSSVWKLETPGLTKCPKCGAYRLPHRLCKSCMTYNGREFGKVETTESKAN</sequence>
<evidence type="ECO:0000256" key="1">
    <source>
        <dbReference type="ARBA" id="ARBA00008560"/>
    </source>
</evidence>
<evidence type="ECO:0000313" key="8">
    <source>
        <dbReference type="Proteomes" id="UP000064844"/>
    </source>
</evidence>
<dbReference type="AlphaFoldDB" id="A0A0S2W3Q1"/>
<dbReference type="InterPro" id="IPR011332">
    <property type="entry name" value="Ribosomal_zn-bd"/>
</dbReference>
<organism evidence="7 8">
    <name type="scientific">Intestinimonas butyriciproducens</name>
    <dbReference type="NCBI Taxonomy" id="1297617"/>
    <lineage>
        <taxon>Bacteria</taxon>
        <taxon>Bacillati</taxon>
        <taxon>Bacillota</taxon>
        <taxon>Clostridia</taxon>
        <taxon>Eubacteriales</taxon>
        <taxon>Intestinimonas</taxon>
    </lineage>
</organism>
<dbReference type="Pfam" id="PF01783">
    <property type="entry name" value="Ribosomal_L32p"/>
    <property type="match status" value="1"/>
</dbReference>
<dbReference type="STRING" id="1297617.IB211_01570"/>
<dbReference type="GO" id="GO:0015934">
    <property type="term" value="C:large ribosomal subunit"/>
    <property type="evidence" value="ECO:0007669"/>
    <property type="project" value="InterPro"/>
</dbReference>
<keyword evidence="3 5" id="KW-0687">Ribonucleoprotein</keyword>
<feature type="region of interest" description="Disordered" evidence="6">
    <location>
        <begin position="1"/>
        <end position="21"/>
    </location>
</feature>
<evidence type="ECO:0000313" key="7">
    <source>
        <dbReference type="EMBL" id="ALP93961.1"/>
    </source>
</evidence>
<dbReference type="NCBIfam" id="TIGR01031">
    <property type="entry name" value="rpmF_bact"/>
    <property type="match status" value="1"/>
</dbReference>
<keyword evidence="8" id="KW-1185">Reference proteome</keyword>
<dbReference type="InterPro" id="IPR044957">
    <property type="entry name" value="Ribosomal_bL32_bact"/>
</dbReference>
<dbReference type="eggNOG" id="COG0333">
    <property type="taxonomic scope" value="Bacteria"/>
</dbReference>
<dbReference type="PANTHER" id="PTHR35534:SF1">
    <property type="entry name" value="LARGE RIBOSOMAL SUBUNIT PROTEIN BL32"/>
    <property type="match status" value="1"/>
</dbReference>
<dbReference type="EMBL" id="CP011307">
    <property type="protein sequence ID" value="ALP93961.1"/>
    <property type="molecule type" value="Genomic_DNA"/>
</dbReference>
<keyword evidence="2 5" id="KW-0689">Ribosomal protein</keyword>
<reference evidence="7 8" key="1">
    <citation type="journal article" date="2015" name="Nat. Commun.">
        <title>Production of butyrate from lysine and the Amadori product fructoselysine by a human gut commensal.</title>
        <authorList>
            <person name="Bui T.P."/>
            <person name="Ritari J."/>
            <person name="Boeren S."/>
            <person name="de Waard P."/>
            <person name="Plugge C.M."/>
            <person name="de Vos W.M."/>
        </authorList>
    </citation>
    <scope>NUCLEOTIDE SEQUENCE [LARGE SCALE GENOMIC DNA]</scope>
    <source>
        <strain evidence="7 8">AF211</strain>
    </source>
</reference>
<dbReference type="GO" id="GO:0006412">
    <property type="term" value="P:translation"/>
    <property type="evidence" value="ECO:0007669"/>
    <property type="project" value="UniProtKB-UniRule"/>
</dbReference>
<dbReference type="InterPro" id="IPR002677">
    <property type="entry name" value="Ribosomal_bL32"/>
</dbReference>
<evidence type="ECO:0000256" key="3">
    <source>
        <dbReference type="ARBA" id="ARBA00023274"/>
    </source>
</evidence>
<proteinExistence type="inferred from homology"/>
<reference evidence="8" key="2">
    <citation type="submission" date="2015-04" db="EMBL/GenBank/DDBJ databases">
        <title>A butyrogenic pathway from the amino acid lysine in a human gut commensal.</title>
        <authorList>
            <person name="de Vos W.M."/>
            <person name="Bui N.T.P."/>
            <person name="Plugge C.M."/>
            <person name="Ritari J."/>
        </authorList>
    </citation>
    <scope>NUCLEOTIDE SEQUENCE [LARGE SCALE GENOMIC DNA]</scope>
    <source>
        <strain evidence="8">AF211</strain>
    </source>
</reference>
<feature type="compositionally biased region" description="Basic residues" evidence="6">
    <location>
        <begin position="7"/>
        <end position="19"/>
    </location>
</feature>
<dbReference type="PATRIC" id="fig|1297617.4.peg.1610"/>
<gene>
    <name evidence="5" type="primary">rpmF</name>
    <name evidence="7" type="ORF">IB211_01570</name>
</gene>
<evidence type="ECO:0000256" key="4">
    <source>
        <dbReference type="ARBA" id="ARBA00035178"/>
    </source>
</evidence>
<comment type="similarity">
    <text evidence="1 5">Belongs to the bacterial ribosomal protein bL32 family.</text>
</comment>